<evidence type="ECO:0000313" key="3">
    <source>
        <dbReference type="Proteomes" id="UP000185783"/>
    </source>
</evidence>
<reference evidence="2 3" key="1">
    <citation type="submission" date="2016-03" db="EMBL/GenBank/DDBJ databases">
        <title>Genome sequence of Nesiotobacter sp. nov., a moderately halophilic alphaproteobacterium isolated from the Yellow Sea, China.</title>
        <authorList>
            <person name="Zhang G."/>
            <person name="Zhang R."/>
        </authorList>
    </citation>
    <scope>NUCLEOTIDE SEQUENCE [LARGE SCALE GENOMIC DNA]</scope>
    <source>
        <strain evidence="2 3">WB1-6</strain>
    </source>
</reference>
<dbReference type="Proteomes" id="UP000185783">
    <property type="component" value="Unassembled WGS sequence"/>
</dbReference>
<keyword evidence="1" id="KW-0472">Membrane</keyword>
<keyword evidence="1" id="KW-1133">Transmembrane helix</keyword>
<keyword evidence="1" id="KW-0812">Transmembrane</keyword>
<dbReference type="EMBL" id="LVVZ01000041">
    <property type="protein sequence ID" value="OKL42694.1"/>
    <property type="molecule type" value="Genomic_DNA"/>
</dbReference>
<comment type="caution">
    <text evidence="2">The sequence shown here is derived from an EMBL/GenBank/DDBJ whole genome shotgun (WGS) entry which is preliminary data.</text>
</comment>
<keyword evidence="3" id="KW-1185">Reference proteome</keyword>
<evidence type="ECO:0000313" key="2">
    <source>
        <dbReference type="EMBL" id="OKL42694.1"/>
    </source>
</evidence>
<proteinExistence type="predicted"/>
<feature type="transmembrane region" description="Helical" evidence="1">
    <location>
        <begin position="21"/>
        <end position="42"/>
    </location>
</feature>
<gene>
    <name evidence="2" type="ORF">A3843_18825</name>
</gene>
<evidence type="ECO:0000256" key="1">
    <source>
        <dbReference type="SAM" id="Phobius"/>
    </source>
</evidence>
<sequence length="59" mass="6997">MFFFPSAVMPDKRSADPVSRWGAVWFWAFLVCVLDFSQRFWFDFTLGFSGLFGFILRVF</sequence>
<protein>
    <submittedName>
        <fullName evidence="2">Uncharacterized protein</fullName>
    </submittedName>
</protein>
<accession>A0A1U7JDC7</accession>
<name>A0A1U7JDC7_9HYPH</name>
<organism evidence="2 3">
    <name type="scientific">Pseudovibrio exalbescens</name>
    <dbReference type="NCBI Taxonomy" id="197461"/>
    <lineage>
        <taxon>Bacteria</taxon>
        <taxon>Pseudomonadati</taxon>
        <taxon>Pseudomonadota</taxon>
        <taxon>Alphaproteobacteria</taxon>
        <taxon>Hyphomicrobiales</taxon>
        <taxon>Stappiaceae</taxon>
        <taxon>Pseudovibrio</taxon>
    </lineage>
</organism>
<dbReference type="AlphaFoldDB" id="A0A1U7JDC7"/>